<keyword evidence="2" id="KW-0012">Acyltransferase</keyword>
<sequence length="246" mass="25663">MLTSALIDLPDHAALLAASGNHPFVRWHHDQAGFERAWALGDAVGWTVTGRHGHVLVAVGVGAAAGRLTTSVLAGAPVARVVIAVDALPHVDSVLGDGDDWDWFWTATAPDRRPGEAAVAELGDDDLDDLAELLRASSPRTSAQPGDPSVRAWFGVRDGAGTLVACAAEHEQVPGVRHLRAIATHPSFRGRGLAADVTAAATRAALAAGANAVTLGMYADNAVARRLYLRLGFRVGQAFATRAVVR</sequence>
<dbReference type="PROSITE" id="PS51186">
    <property type="entry name" value="GNAT"/>
    <property type="match status" value="1"/>
</dbReference>
<organism evidence="4 5">
    <name type="scientific">Jiangella ureilytica</name>
    <dbReference type="NCBI Taxonomy" id="2530374"/>
    <lineage>
        <taxon>Bacteria</taxon>
        <taxon>Bacillati</taxon>
        <taxon>Actinomycetota</taxon>
        <taxon>Actinomycetes</taxon>
        <taxon>Jiangellales</taxon>
        <taxon>Jiangellaceae</taxon>
        <taxon>Jiangella</taxon>
    </lineage>
</organism>
<gene>
    <name evidence="4" type="ORF">E1212_24245</name>
</gene>
<dbReference type="AlphaFoldDB" id="A0A4R4RDS0"/>
<dbReference type="OrthoDB" id="5143160at2"/>
<comment type="caution">
    <text evidence="4">The sequence shown here is derived from an EMBL/GenBank/DDBJ whole genome shotgun (WGS) entry which is preliminary data.</text>
</comment>
<dbReference type="EMBL" id="SMKL01000074">
    <property type="protein sequence ID" value="TDC47451.1"/>
    <property type="molecule type" value="Genomic_DNA"/>
</dbReference>
<protein>
    <submittedName>
        <fullName evidence="4">GNAT family N-acetyltransferase</fullName>
    </submittedName>
</protein>
<evidence type="ECO:0000256" key="2">
    <source>
        <dbReference type="ARBA" id="ARBA00023315"/>
    </source>
</evidence>
<evidence type="ECO:0000313" key="4">
    <source>
        <dbReference type="EMBL" id="TDC47451.1"/>
    </source>
</evidence>
<dbReference type="Gene3D" id="3.40.630.30">
    <property type="match status" value="1"/>
</dbReference>
<dbReference type="InterPro" id="IPR050832">
    <property type="entry name" value="Bact_Acetyltransf"/>
</dbReference>
<evidence type="ECO:0000256" key="1">
    <source>
        <dbReference type="ARBA" id="ARBA00022679"/>
    </source>
</evidence>
<dbReference type="InterPro" id="IPR000182">
    <property type="entry name" value="GNAT_dom"/>
</dbReference>
<name>A0A4R4RDS0_9ACTN</name>
<dbReference type="Pfam" id="PF00583">
    <property type="entry name" value="Acetyltransf_1"/>
    <property type="match status" value="1"/>
</dbReference>
<dbReference type="RefSeq" id="WP_131987251.1">
    <property type="nucleotide sequence ID" value="NZ_SMKL01000074.1"/>
</dbReference>
<dbReference type="Proteomes" id="UP000295621">
    <property type="component" value="Unassembled WGS sequence"/>
</dbReference>
<proteinExistence type="predicted"/>
<reference evidence="4 5" key="1">
    <citation type="submission" date="2019-02" db="EMBL/GenBank/DDBJ databases">
        <title>Draft genome sequences of novel Actinobacteria.</title>
        <authorList>
            <person name="Sahin N."/>
            <person name="Ay H."/>
            <person name="Saygin H."/>
        </authorList>
    </citation>
    <scope>NUCLEOTIDE SEQUENCE [LARGE SCALE GENOMIC DNA]</scope>
    <source>
        <strain evidence="4 5">KC603</strain>
    </source>
</reference>
<evidence type="ECO:0000313" key="5">
    <source>
        <dbReference type="Proteomes" id="UP000295621"/>
    </source>
</evidence>
<dbReference type="PANTHER" id="PTHR43877">
    <property type="entry name" value="AMINOALKYLPHOSPHONATE N-ACETYLTRANSFERASE-RELATED-RELATED"/>
    <property type="match status" value="1"/>
</dbReference>
<keyword evidence="5" id="KW-1185">Reference proteome</keyword>
<evidence type="ECO:0000259" key="3">
    <source>
        <dbReference type="PROSITE" id="PS51186"/>
    </source>
</evidence>
<keyword evidence="1 4" id="KW-0808">Transferase</keyword>
<feature type="domain" description="N-acetyltransferase" evidence="3">
    <location>
        <begin position="117"/>
        <end position="246"/>
    </location>
</feature>
<dbReference type="SUPFAM" id="SSF55729">
    <property type="entry name" value="Acyl-CoA N-acyltransferases (Nat)"/>
    <property type="match status" value="1"/>
</dbReference>
<dbReference type="InterPro" id="IPR016181">
    <property type="entry name" value="Acyl_CoA_acyltransferase"/>
</dbReference>
<dbReference type="GO" id="GO:0016747">
    <property type="term" value="F:acyltransferase activity, transferring groups other than amino-acyl groups"/>
    <property type="evidence" value="ECO:0007669"/>
    <property type="project" value="InterPro"/>
</dbReference>
<accession>A0A4R4RDS0</accession>